<organism evidence="1 2">
    <name type="scientific">Beauveria bassiana</name>
    <name type="common">White muscardine disease fungus</name>
    <name type="synonym">Tritirachium shiotae</name>
    <dbReference type="NCBI Taxonomy" id="176275"/>
    <lineage>
        <taxon>Eukaryota</taxon>
        <taxon>Fungi</taxon>
        <taxon>Dikarya</taxon>
        <taxon>Ascomycota</taxon>
        <taxon>Pezizomycotina</taxon>
        <taxon>Sordariomycetes</taxon>
        <taxon>Hypocreomycetidae</taxon>
        <taxon>Hypocreales</taxon>
        <taxon>Cordycipitaceae</taxon>
        <taxon>Beauveria</taxon>
    </lineage>
</organism>
<name>A0A2N6NL65_BEABA</name>
<protein>
    <submittedName>
        <fullName evidence="1">Uncharacterized protein</fullName>
    </submittedName>
</protein>
<evidence type="ECO:0000313" key="2">
    <source>
        <dbReference type="Proteomes" id="UP000235728"/>
    </source>
</evidence>
<proteinExistence type="predicted"/>
<sequence>MPLSKWKPPFARTSYTGSEDSSVGIALRSVKEQVADPGTRDVLALLSNIGKYQAACHLRACP</sequence>
<accession>A0A2N6NL65</accession>
<gene>
    <name evidence="1" type="ORF">BM221_006194</name>
</gene>
<dbReference type="AlphaFoldDB" id="A0A2N6NL65"/>
<evidence type="ECO:0000313" key="1">
    <source>
        <dbReference type="EMBL" id="PMB68018.1"/>
    </source>
</evidence>
<reference evidence="1 2" key="1">
    <citation type="journal article" date="2016" name="Appl. Microbiol. Biotechnol.">
        <title>Characterization of T-DNA insertion mutants with decreased virulence in the entomopathogenic fungus Beauveria bassiana JEF-007.</title>
        <authorList>
            <person name="Kim S."/>
            <person name="Lee S.J."/>
            <person name="Nai Y.S."/>
            <person name="Yu J.S."/>
            <person name="Lee M.R."/>
            <person name="Yang Y.T."/>
            <person name="Kim J.S."/>
        </authorList>
    </citation>
    <scope>NUCLEOTIDE SEQUENCE [LARGE SCALE GENOMIC DNA]</scope>
    <source>
        <strain evidence="1 2">JEF-007</strain>
    </source>
</reference>
<dbReference type="EMBL" id="MRVG01000006">
    <property type="protein sequence ID" value="PMB68018.1"/>
    <property type="molecule type" value="Genomic_DNA"/>
</dbReference>
<comment type="caution">
    <text evidence="1">The sequence shown here is derived from an EMBL/GenBank/DDBJ whole genome shotgun (WGS) entry which is preliminary data.</text>
</comment>
<dbReference type="Proteomes" id="UP000235728">
    <property type="component" value="Unassembled WGS sequence"/>
</dbReference>